<name>A0ABV5NHZ1_9ACTN</name>
<dbReference type="RefSeq" id="WP_345385364.1">
    <property type="nucleotide sequence ID" value="NZ_BAAAXS010000001.1"/>
</dbReference>
<keyword evidence="2" id="KW-1185">Reference proteome</keyword>
<sequence length="173" mass="17914">MTNVHTPLDGERWQPGDLVVDADGRLFSRAGADDQARGLPWARPRDVARRDDGGVLVPDGEVAEQAPARPLTLLLRDGRPVLPAVPADPAAVLGTQARQTASAAGVGGLYLAATAFDPDGAGDTRAAKLRADLLDHVVVAVSPEELSAMFGGAADGLLVALAEWHERSVGESA</sequence>
<dbReference type="Proteomes" id="UP001589568">
    <property type="component" value="Unassembled WGS sequence"/>
</dbReference>
<organism evidence="1 2">
    <name type="scientific">Nonomuraea salmonea</name>
    <dbReference type="NCBI Taxonomy" id="46181"/>
    <lineage>
        <taxon>Bacteria</taxon>
        <taxon>Bacillati</taxon>
        <taxon>Actinomycetota</taxon>
        <taxon>Actinomycetes</taxon>
        <taxon>Streptosporangiales</taxon>
        <taxon>Streptosporangiaceae</taxon>
        <taxon>Nonomuraea</taxon>
    </lineage>
</organism>
<reference evidence="1 2" key="1">
    <citation type="submission" date="2024-09" db="EMBL/GenBank/DDBJ databases">
        <authorList>
            <person name="Sun Q."/>
            <person name="Mori K."/>
        </authorList>
    </citation>
    <scope>NUCLEOTIDE SEQUENCE [LARGE SCALE GENOMIC DNA]</scope>
    <source>
        <strain evidence="1 2">JCM 3324</strain>
    </source>
</reference>
<accession>A0ABV5NHZ1</accession>
<evidence type="ECO:0000313" key="2">
    <source>
        <dbReference type="Proteomes" id="UP001589568"/>
    </source>
</evidence>
<proteinExistence type="predicted"/>
<gene>
    <name evidence="1" type="ORF">ACFFR3_10310</name>
</gene>
<protein>
    <recommendedName>
        <fullName evidence="3">Type VII secretion system-associated protein</fullName>
    </recommendedName>
</protein>
<dbReference type="EMBL" id="JBHMCF010000010">
    <property type="protein sequence ID" value="MFB9469898.1"/>
    <property type="molecule type" value="Genomic_DNA"/>
</dbReference>
<evidence type="ECO:0000313" key="1">
    <source>
        <dbReference type="EMBL" id="MFB9469898.1"/>
    </source>
</evidence>
<comment type="caution">
    <text evidence="1">The sequence shown here is derived from an EMBL/GenBank/DDBJ whole genome shotgun (WGS) entry which is preliminary data.</text>
</comment>
<evidence type="ECO:0008006" key="3">
    <source>
        <dbReference type="Google" id="ProtNLM"/>
    </source>
</evidence>